<dbReference type="SFLD" id="SFLDS00029">
    <property type="entry name" value="Radical_SAM"/>
    <property type="match status" value="1"/>
</dbReference>
<dbReference type="CDD" id="cd21109">
    <property type="entry name" value="SPASM"/>
    <property type="match status" value="1"/>
</dbReference>
<dbReference type="Proteomes" id="UP000182412">
    <property type="component" value="Unassembled WGS sequence"/>
</dbReference>
<feature type="domain" description="4Fe4S-binding SPASM" evidence="6">
    <location>
        <begin position="15"/>
        <end position="71"/>
    </location>
</feature>
<dbReference type="PANTHER" id="PTHR11228">
    <property type="entry name" value="RADICAL SAM DOMAIN PROTEIN"/>
    <property type="match status" value="1"/>
</dbReference>
<dbReference type="Pfam" id="PF13186">
    <property type="entry name" value="SPASM"/>
    <property type="match status" value="1"/>
</dbReference>
<keyword evidence="4" id="KW-0411">Iron-sulfur</keyword>
<feature type="domain" description="Radical SAM core" evidence="5">
    <location>
        <begin position="103"/>
        <end position="263"/>
    </location>
</feature>
<dbReference type="PANTHER" id="PTHR11228:SF7">
    <property type="entry name" value="PQQA PEPTIDE CYCLASE"/>
    <property type="match status" value="1"/>
</dbReference>
<evidence type="ECO:0000256" key="1">
    <source>
        <dbReference type="ARBA" id="ARBA00022691"/>
    </source>
</evidence>
<dbReference type="InterPro" id="IPR013785">
    <property type="entry name" value="Aldolase_TIM"/>
</dbReference>
<evidence type="ECO:0000259" key="6">
    <source>
        <dbReference type="Pfam" id="PF13186"/>
    </source>
</evidence>
<dbReference type="SUPFAM" id="SSF102114">
    <property type="entry name" value="Radical SAM enzymes"/>
    <property type="match status" value="1"/>
</dbReference>
<name>A0A1H0S2M0_SELRU</name>
<dbReference type="GO" id="GO:0046872">
    <property type="term" value="F:metal ion binding"/>
    <property type="evidence" value="ECO:0007669"/>
    <property type="project" value="UniProtKB-KW"/>
</dbReference>
<dbReference type="CDD" id="cd01335">
    <property type="entry name" value="Radical_SAM"/>
    <property type="match status" value="1"/>
</dbReference>
<dbReference type="AlphaFoldDB" id="A0A1H0S2M0"/>
<protein>
    <submittedName>
        <fullName evidence="7">Radical SAM superfamily enzyme, MoaA/NifB/PqqE/SkfB family</fullName>
    </submittedName>
</protein>
<dbReference type="Pfam" id="PF04055">
    <property type="entry name" value="Radical_SAM"/>
    <property type="match status" value="1"/>
</dbReference>
<accession>A0A1H0S2M0</accession>
<dbReference type="Gene3D" id="3.20.20.70">
    <property type="entry name" value="Aldolase class I"/>
    <property type="match status" value="1"/>
</dbReference>
<keyword evidence="3" id="KW-0408">Iron</keyword>
<keyword evidence="1" id="KW-0949">S-adenosyl-L-methionine</keyword>
<dbReference type="GO" id="GO:0051536">
    <property type="term" value="F:iron-sulfur cluster binding"/>
    <property type="evidence" value="ECO:0007669"/>
    <property type="project" value="UniProtKB-KW"/>
</dbReference>
<gene>
    <name evidence="7" type="ORF">SAMN05216366_11528</name>
</gene>
<dbReference type="RefSeq" id="WP_074572282.1">
    <property type="nucleotide sequence ID" value="NZ_FNJQ01000015.1"/>
</dbReference>
<dbReference type="EMBL" id="FNJQ01000015">
    <property type="protein sequence ID" value="SDP35839.1"/>
    <property type="molecule type" value="Genomic_DNA"/>
</dbReference>
<organism evidence="7 8">
    <name type="scientific">Selenomonas ruminantium</name>
    <dbReference type="NCBI Taxonomy" id="971"/>
    <lineage>
        <taxon>Bacteria</taxon>
        <taxon>Bacillati</taxon>
        <taxon>Bacillota</taxon>
        <taxon>Negativicutes</taxon>
        <taxon>Selenomonadales</taxon>
        <taxon>Selenomonadaceae</taxon>
        <taxon>Selenomonas</taxon>
    </lineage>
</organism>
<evidence type="ECO:0000313" key="7">
    <source>
        <dbReference type="EMBL" id="SDP35839.1"/>
    </source>
</evidence>
<evidence type="ECO:0000256" key="2">
    <source>
        <dbReference type="ARBA" id="ARBA00022723"/>
    </source>
</evidence>
<dbReference type="InterPro" id="IPR050377">
    <property type="entry name" value="Radical_SAM_PqqE_MftC-like"/>
</dbReference>
<reference evidence="7 8" key="1">
    <citation type="submission" date="2016-10" db="EMBL/GenBank/DDBJ databases">
        <authorList>
            <person name="de Groot N.N."/>
        </authorList>
    </citation>
    <scope>NUCLEOTIDE SEQUENCE [LARGE SCALE GENOMIC DNA]</scope>
    <source>
        <strain evidence="7 8">S137</strain>
    </source>
</reference>
<proteinExistence type="predicted"/>
<dbReference type="InterPro" id="IPR058240">
    <property type="entry name" value="rSAM_sf"/>
</dbReference>
<keyword evidence="2" id="KW-0479">Metal-binding</keyword>
<evidence type="ECO:0000256" key="4">
    <source>
        <dbReference type="ARBA" id="ARBA00023014"/>
    </source>
</evidence>
<sequence>MRICERAINFLQISDYEGTVRLCGWLRIPGAGNIGSLRDNSLYDVWHGKAIRDVQNRLANDDYSLCNIDQCPYLSMGTIEEHKIEIDEIPEYPDHLWLAFEKICNYSCPCCHTPNCKSDLLNKDVEAGYKNIEEKIKDILPHLKLISGNGLGELFASPHTLKILSEWKPLAPKEDITVVLETNGSLFDEKHWKKIENLGQYRLNVAITVMSLDEKTYQFCHGTKLPITQIENNLRFVKSLREKGIINSIELATVVQERNFRTLPELTRRFIEEFGADTVRLRPFDDTGSQPPEVEWFWDVRCKHHPYHQEYLEVMKDPIFKHPKVRDWSGGRDSENGDIRTYLAQHGAPVGSREQVNYDLVKIFAGEDGIEEKLEAYFIDKGISEISVYGLGYPGKAFLKTLRGSRLKIDKLIDKALCGESINGLSVSGLKDMPVDYTKPIVITAPFFFDEIKQEIEEKIEAPCVLNVKDIVEEILREIYC</sequence>
<dbReference type="InterPro" id="IPR007197">
    <property type="entry name" value="rSAM"/>
</dbReference>
<evidence type="ECO:0000256" key="3">
    <source>
        <dbReference type="ARBA" id="ARBA00023004"/>
    </source>
</evidence>
<evidence type="ECO:0000313" key="8">
    <source>
        <dbReference type="Proteomes" id="UP000182412"/>
    </source>
</evidence>
<evidence type="ECO:0000259" key="5">
    <source>
        <dbReference type="Pfam" id="PF04055"/>
    </source>
</evidence>
<dbReference type="GO" id="GO:0003824">
    <property type="term" value="F:catalytic activity"/>
    <property type="evidence" value="ECO:0007669"/>
    <property type="project" value="InterPro"/>
</dbReference>
<dbReference type="InterPro" id="IPR023885">
    <property type="entry name" value="4Fe4S-binding_SPASM_dom"/>
</dbReference>